<organism evidence="1 2">
    <name type="scientific">Glarea lozoyensis (strain ATCC 74030 / MF5533)</name>
    <dbReference type="NCBI Taxonomy" id="1104152"/>
    <lineage>
        <taxon>Eukaryota</taxon>
        <taxon>Fungi</taxon>
        <taxon>Dikarya</taxon>
        <taxon>Ascomycota</taxon>
        <taxon>Pezizomycotina</taxon>
        <taxon>Leotiomycetes</taxon>
        <taxon>Helotiales</taxon>
        <taxon>Helotiaceae</taxon>
        <taxon>Glarea</taxon>
    </lineage>
</organism>
<dbReference type="Proteomes" id="UP000005446">
    <property type="component" value="Unassembled WGS sequence"/>
</dbReference>
<dbReference type="InParanoid" id="H0EQ06"/>
<reference evidence="1 2" key="1">
    <citation type="journal article" date="2012" name="Eukaryot. Cell">
        <title>Genome sequence of the fungus Glarea lozoyensis: the first genome sequence of a species from the Helotiaceae family.</title>
        <authorList>
            <person name="Youssar L."/>
            <person name="Gruening B.A."/>
            <person name="Erxleben A."/>
            <person name="Guenther S."/>
            <person name="Huettel W."/>
        </authorList>
    </citation>
    <scope>NUCLEOTIDE SEQUENCE [LARGE SCALE GENOMIC DNA]</scope>
    <source>
        <strain evidence="2">ATCC 74030 / MF5533</strain>
    </source>
</reference>
<keyword evidence="2" id="KW-1185">Reference proteome</keyword>
<accession>H0EQ06</accession>
<comment type="caution">
    <text evidence="1">The sequence shown here is derived from an EMBL/GenBank/DDBJ whole genome shotgun (WGS) entry which is preliminary data.</text>
</comment>
<name>H0EQ06_GLAL7</name>
<dbReference type="AlphaFoldDB" id="H0EQ06"/>
<dbReference type="HOGENOM" id="CLU_3299494_0_0_1"/>
<proteinExistence type="predicted"/>
<sequence>MWLRLAKHCGSSRAVREPNSFYLVRPAHPLTWVLQPYKKE</sequence>
<gene>
    <name evidence="1" type="ORF">M7I_4747</name>
</gene>
<protein>
    <submittedName>
        <fullName evidence="1">Uncharacterized protein</fullName>
    </submittedName>
</protein>
<evidence type="ECO:0000313" key="1">
    <source>
        <dbReference type="EMBL" id="EHK99448.1"/>
    </source>
</evidence>
<evidence type="ECO:0000313" key="2">
    <source>
        <dbReference type="Proteomes" id="UP000005446"/>
    </source>
</evidence>
<dbReference type="EMBL" id="AGUE01000117">
    <property type="protein sequence ID" value="EHK99448.1"/>
    <property type="molecule type" value="Genomic_DNA"/>
</dbReference>